<dbReference type="Gene3D" id="3.10.450.590">
    <property type="match status" value="1"/>
</dbReference>
<keyword evidence="2" id="KW-1185">Reference proteome</keyword>
<name>A0A1C3RJC2_9PROT</name>
<evidence type="ECO:0000313" key="1">
    <source>
        <dbReference type="EMBL" id="SCA57374.1"/>
    </source>
</evidence>
<dbReference type="EMBL" id="FLYE01000044">
    <property type="protein sequence ID" value="SCA57374.1"/>
    <property type="molecule type" value="Genomic_DNA"/>
</dbReference>
<dbReference type="RefSeq" id="WP_069189408.1">
    <property type="nucleotide sequence ID" value="NZ_FLYE01000044.1"/>
</dbReference>
<sequence length="119" mass="13467">MENYFGKLGTSQEEALTRVTPIVDSILKAQDEGDYEGFCASFEAALKNNITKDDFLRNQQNIVKTMGTLAKKEFLTTIHRDGQIGFIYKARFSVSENDFIITITFNDEDKPKACGIWIS</sequence>
<accession>A0A1C3RJC2</accession>
<protein>
    <submittedName>
        <fullName evidence="1">Uncharacterized protein</fullName>
    </submittedName>
</protein>
<reference evidence="1 2" key="1">
    <citation type="submission" date="2016-07" db="EMBL/GenBank/DDBJ databases">
        <authorList>
            <person name="Lefevre C.T."/>
        </authorList>
    </citation>
    <scope>NUCLEOTIDE SEQUENCE [LARGE SCALE GENOMIC DNA]</scope>
    <source>
        <strain evidence="1">PR1</strain>
    </source>
</reference>
<gene>
    <name evidence="1" type="ORF">MTBPR1_50130</name>
</gene>
<evidence type="ECO:0000313" key="2">
    <source>
        <dbReference type="Proteomes" id="UP000231658"/>
    </source>
</evidence>
<dbReference type="STRING" id="1867952.MTBPR1_50130"/>
<dbReference type="Proteomes" id="UP000231658">
    <property type="component" value="Unassembled WGS sequence"/>
</dbReference>
<proteinExistence type="predicted"/>
<organism evidence="1 2">
    <name type="scientific">Candidatus Terasakiella magnetica</name>
    <dbReference type="NCBI Taxonomy" id="1867952"/>
    <lineage>
        <taxon>Bacteria</taxon>
        <taxon>Pseudomonadati</taxon>
        <taxon>Pseudomonadota</taxon>
        <taxon>Alphaproteobacteria</taxon>
        <taxon>Rhodospirillales</taxon>
        <taxon>Terasakiellaceae</taxon>
        <taxon>Terasakiella</taxon>
    </lineage>
</organism>
<dbReference type="AlphaFoldDB" id="A0A1C3RJC2"/>